<dbReference type="RefSeq" id="WP_189226370.1">
    <property type="nucleotide sequence ID" value="NZ_BMRG01000015.1"/>
</dbReference>
<gene>
    <name evidence="4" type="ORF">GCM10010185_56740</name>
</gene>
<keyword evidence="2" id="KW-0472">Membrane</keyword>
<feature type="signal peptide" evidence="3">
    <location>
        <begin position="1"/>
        <end position="23"/>
    </location>
</feature>
<reference evidence="4" key="1">
    <citation type="journal article" date="2014" name="Int. J. Syst. Evol. Microbiol.">
        <title>Complete genome sequence of Corynebacterium casei LMG S-19264T (=DSM 44701T), isolated from a smear-ripened cheese.</title>
        <authorList>
            <consortium name="US DOE Joint Genome Institute (JGI-PGF)"/>
            <person name="Walter F."/>
            <person name="Albersmeier A."/>
            <person name="Kalinowski J."/>
            <person name="Ruckert C."/>
        </authorList>
    </citation>
    <scope>NUCLEOTIDE SEQUENCE</scope>
    <source>
        <strain evidence="4">JCM 3313</strain>
    </source>
</reference>
<evidence type="ECO:0008006" key="6">
    <source>
        <dbReference type="Google" id="ProtNLM"/>
    </source>
</evidence>
<evidence type="ECO:0000313" key="4">
    <source>
        <dbReference type="EMBL" id="GGP75633.1"/>
    </source>
</evidence>
<comment type="caution">
    <text evidence="4">The sequence shown here is derived from an EMBL/GenBank/DDBJ whole genome shotgun (WGS) entry which is preliminary data.</text>
</comment>
<evidence type="ECO:0000256" key="3">
    <source>
        <dbReference type="SAM" id="SignalP"/>
    </source>
</evidence>
<feature type="region of interest" description="Disordered" evidence="1">
    <location>
        <begin position="29"/>
        <end position="48"/>
    </location>
</feature>
<protein>
    <recommendedName>
        <fullName evidence="6">Carboxypeptidase family protein</fullName>
    </recommendedName>
</protein>
<reference evidence="4" key="2">
    <citation type="submission" date="2020-09" db="EMBL/GenBank/DDBJ databases">
        <authorList>
            <person name="Sun Q."/>
            <person name="Ohkuma M."/>
        </authorList>
    </citation>
    <scope>NUCLEOTIDE SEQUENCE</scope>
    <source>
        <strain evidence="4">JCM 3313</strain>
    </source>
</reference>
<evidence type="ECO:0000256" key="1">
    <source>
        <dbReference type="SAM" id="MobiDB-lite"/>
    </source>
</evidence>
<name>A0A918ATW0_9PSEU</name>
<keyword evidence="3" id="KW-0732">Signal</keyword>
<sequence length="366" mass="37070">MSRSFRNLGVLVSTAALCVGVSAFEGRAEVTEPTTPQSPGQHRAVTDRTGGYSISVAANGWSFPRPRVGVGHGPGPDVPLRGELVAEHVLTATAAFDRQSYRNGDIALLVLTVTNGGRAAVPGVTGSFDEDGGTAVDLGDLRYPGPGVTLPPGGTRTVQVRLPVDDHRADLGRIRVSGAFGSPPFGEGSAGASALARVPGRRAARVEGLLAVRRASASDVAGALTSRPLPGAEVHLRDQVTGAVLVRDTTDEQGRFGFSDVPVGLHDTGVVGPWEIASGKDFPVSAGGDPGVRLVLVEPGPEQPDPDSTTLATTSPEVGTAAPTTPSDAGSGLAGTGTGASWRALAGLLALLTGALLVAAARRGRT</sequence>
<evidence type="ECO:0000256" key="2">
    <source>
        <dbReference type="SAM" id="Phobius"/>
    </source>
</evidence>
<dbReference type="SUPFAM" id="SSF49478">
    <property type="entry name" value="Cna protein B-type domain"/>
    <property type="match status" value="1"/>
</dbReference>
<keyword evidence="2" id="KW-0812">Transmembrane</keyword>
<proteinExistence type="predicted"/>
<feature type="region of interest" description="Disordered" evidence="1">
    <location>
        <begin position="299"/>
        <end position="336"/>
    </location>
</feature>
<feature type="chain" id="PRO_5037103324" description="Carboxypeptidase family protein" evidence="3">
    <location>
        <begin position="24"/>
        <end position="366"/>
    </location>
</feature>
<dbReference type="Proteomes" id="UP000639606">
    <property type="component" value="Unassembled WGS sequence"/>
</dbReference>
<accession>A0A918ATW0</accession>
<dbReference type="EMBL" id="BMRG01000015">
    <property type="protein sequence ID" value="GGP75633.1"/>
    <property type="molecule type" value="Genomic_DNA"/>
</dbReference>
<keyword evidence="2" id="KW-1133">Transmembrane helix</keyword>
<feature type="transmembrane region" description="Helical" evidence="2">
    <location>
        <begin position="342"/>
        <end position="361"/>
    </location>
</feature>
<organism evidence="4 5">
    <name type="scientific">Saccharothrix coeruleofusca</name>
    <dbReference type="NCBI Taxonomy" id="33919"/>
    <lineage>
        <taxon>Bacteria</taxon>
        <taxon>Bacillati</taxon>
        <taxon>Actinomycetota</taxon>
        <taxon>Actinomycetes</taxon>
        <taxon>Pseudonocardiales</taxon>
        <taxon>Pseudonocardiaceae</taxon>
        <taxon>Saccharothrix</taxon>
    </lineage>
</organism>
<evidence type="ECO:0000313" key="5">
    <source>
        <dbReference type="Proteomes" id="UP000639606"/>
    </source>
</evidence>
<feature type="compositionally biased region" description="Polar residues" evidence="1">
    <location>
        <begin position="306"/>
        <end position="328"/>
    </location>
</feature>
<dbReference type="AlphaFoldDB" id="A0A918ATW0"/>
<keyword evidence="5" id="KW-1185">Reference proteome</keyword>